<proteinExistence type="predicted"/>
<evidence type="ECO:0000256" key="4">
    <source>
        <dbReference type="ARBA" id="ARBA00022989"/>
    </source>
</evidence>
<evidence type="ECO:0000256" key="1">
    <source>
        <dbReference type="ARBA" id="ARBA00004651"/>
    </source>
</evidence>
<dbReference type="AlphaFoldDB" id="A0A0L7MK02"/>
<evidence type="ECO:0000256" key="6">
    <source>
        <dbReference type="SAM" id="Phobius"/>
    </source>
</evidence>
<evidence type="ECO:0000256" key="3">
    <source>
        <dbReference type="ARBA" id="ARBA00022692"/>
    </source>
</evidence>
<keyword evidence="3 6" id="KW-0812">Transmembrane</keyword>
<evidence type="ECO:0000256" key="2">
    <source>
        <dbReference type="ARBA" id="ARBA00022475"/>
    </source>
</evidence>
<feature type="transmembrane region" description="Helical" evidence="6">
    <location>
        <begin position="36"/>
        <end position="58"/>
    </location>
</feature>
<dbReference type="InterPro" id="IPR002797">
    <property type="entry name" value="Polysacc_synth"/>
</dbReference>
<feature type="transmembrane region" description="Helical" evidence="6">
    <location>
        <begin position="277"/>
        <end position="299"/>
    </location>
</feature>
<dbReference type="GO" id="GO:0005886">
    <property type="term" value="C:plasma membrane"/>
    <property type="evidence" value="ECO:0007669"/>
    <property type="project" value="UniProtKB-SubCell"/>
</dbReference>
<feature type="transmembrane region" description="Helical" evidence="6">
    <location>
        <begin position="311"/>
        <end position="329"/>
    </location>
</feature>
<feature type="transmembrane region" description="Helical" evidence="6">
    <location>
        <begin position="335"/>
        <end position="357"/>
    </location>
</feature>
<evidence type="ECO:0000256" key="5">
    <source>
        <dbReference type="ARBA" id="ARBA00023136"/>
    </source>
</evidence>
<evidence type="ECO:0000313" key="7">
    <source>
        <dbReference type="EMBL" id="KOC21853.1"/>
    </source>
</evidence>
<sequence length="366" mass="41659">MSTVAVFSSAALVCGAELILPIYGEDQKKYKNIFAEAFLARLLFQAMAFVFCIIFIFKTQGDNIFLYVTLAFIVILVEPANVFAIYFQFWSQQKWLSLLKIVAVFLKMAIVFLLIFFNFSLEKFGIAYLCEAALIAFGLMLMYRMKGLQLAAIPQNFLIKQIFSNGLLFGLGIFFMIFFQNMDRLALDYFNMKVELGLYSAAAQIAGNWYGVVNLIIQSVSGRLVYSKPEVEANNMILRMAVLGLLIAILATFFAYVLGPIFIKSFFGSSYEKSADYLIWMVGISSLVFSDAIFSMKMIKSRKSFNFTVKWFLAAVFALLYTFACKYYSFKYNPIVGLMIGYFVAAMFALINFFIGVRREENTNNM</sequence>
<comment type="subcellular location">
    <subcellularLocation>
        <location evidence="1">Cell membrane</location>
        <topology evidence="1">Multi-pass membrane protein</topology>
    </subcellularLocation>
</comment>
<feature type="transmembrane region" description="Helical" evidence="6">
    <location>
        <begin position="237"/>
        <end position="257"/>
    </location>
</feature>
<feature type="transmembrane region" description="Helical" evidence="6">
    <location>
        <begin position="198"/>
        <end position="217"/>
    </location>
</feature>
<feature type="transmembrane region" description="Helical" evidence="6">
    <location>
        <begin position="64"/>
        <end position="86"/>
    </location>
</feature>
<evidence type="ECO:0000313" key="8">
    <source>
        <dbReference type="Proteomes" id="UP000037442"/>
    </source>
</evidence>
<comment type="caution">
    <text evidence="7">The sequence shown here is derived from an EMBL/GenBank/DDBJ whole genome shotgun (WGS) entry which is preliminary data.</text>
</comment>
<dbReference type="PANTHER" id="PTHR30250">
    <property type="entry name" value="PST FAMILY PREDICTED COLANIC ACID TRANSPORTER"/>
    <property type="match status" value="1"/>
</dbReference>
<dbReference type="InterPro" id="IPR050833">
    <property type="entry name" value="Poly_Biosynth_Transport"/>
</dbReference>
<accession>A0A0L7MK02</accession>
<dbReference type="PANTHER" id="PTHR30250:SF11">
    <property type="entry name" value="O-ANTIGEN TRANSPORTER-RELATED"/>
    <property type="match status" value="1"/>
</dbReference>
<keyword evidence="4 6" id="KW-1133">Transmembrane helix</keyword>
<reference evidence="8" key="1">
    <citation type="submission" date="2014-06" db="EMBL/GenBank/DDBJ databases">
        <title>Draft genome sequence of C. testosteroni WDL7.</title>
        <authorList>
            <person name="Wu Y."/>
            <person name="Seshan H."/>
            <person name="Arumugam K."/>
        </authorList>
    </citation>
    <scope>NUCLEOTIDE SEQUENCE [LARGE SCALE GENOMIC DNA]</scope>
    <source>
        <strain evidence="8">WDL7</strain>
    </source>
</reference>
<feature type="transmembrane region" description="Helical" evidence="6">
    <location>
        <begin position="98"/>
        <end position="119"/>
    </location>
</feature>
<gene>
    <name evidence="7" type="ORF">GL58_09220</name>
</gene>
<feature type="transmembrane region" description="Helical" evidence="6">
    <location>
        <begin position="6"/>
        <end position="24"/>
    </location>
</feature>
<dbReference type="PATRIC" id="fig|285.49.peg.1898"/>
<keyword evidence="5 6" id="KW-0472">Membrane</keyword>
<protein>
    <recommendedName>
        <fullName evidence="9">Lipopolysaccharide biosynthesis protein</fullName>
    </recommendedName>
</protein>
<evidence type="ECO:0008006" key="9">
    <source>
        <dbReference type="Google" id="ProtNLM"/>
    </source>
</evidence>
<feature type="transmembrane region" description="Helical" evidence="6">
    <location>
        <begin position="125"/>
        <end position="145"/>
    </location>
</feature>
<dbReference type="Pfam" id="PF01943">
    <property type="entry name" value="Polysacc_synt"/>
    <property type="match status" value="1"/>
</dbReference>
<dbReference type="EMBL" id="JNVD01000018">
    <property type="protein sequence ID" value="KOC21853.1"/>
    <property type="molecule type" value="Genomic_DNA"/>
</dbReference>
<keyword evidence="2" id="KW-1003">Cell membrane</keyword>
<feature type="transmembrane region" description="Helical" evidence="6">
    <location>
        <begin position="157"/>
        <end position="178"/>
    </location>
</feature>
<organism evidence="7 8">
    <name type="scientific">Comamonas testosteroni</name>
    <name type="common">Pseudomonas testosteroni</name>
    <dbReference type="NCBI Taxonomy" id="285"/>
    <lineage>
        <taxon>Bacteria</taxon>
        <taxon>Pseudomonadati</taxon>
        <taxon>Pseudomonadota</taxon>
        <taxon>Betaproteobacteria</taxon>
        <taxon>Burkholderiales</taxon>
        <taxon>Comamonadaceae</taxon>
        <taxon>Comamonas</taxon>
    </lineage>
</organism>
<name>A0A0L7MK02_COMTE</name>
<dbReference type="Proteomes" id="UP000037442">
    <property type="component" value="Unassembled WGS sequence"/>
</dbReference>